<keyword evidence="6" id="KW-0479">Metal-binding</keyword>
<reference evidence="12" key="1">
    <citation type="submission" date="2020-05" db="EMBL/GenBank/DDBJ databases">
        <title>WGS assembly of Panicum virgatum.</title>
        <authorList>
            <person name="Lovell J.T."/>
            <person name="Jenkins J."/>
            <person name="Shu S."/>
            <person name="Juenger T.E."/>
            <person name="Schmutz J."/>
        </authorList>
    </citation>
    <scope>NUCLEOTIDE SEQUENCE</scope>
    <source>
        <strain evidence="12">AP13</strain>
    </source>
</reference>
<dbReference type="Pfam" id="PF00067">
    <property type="entry name" value="p450"/>
    <property type="match status" value="1"/>
</dbReference>
<dbReference type="SUPFAM" id="SSF48264">
    <property type="entry name" value="Cytochrome P450"/>
    <property type="match status" value="1"/>
</dbReference>
<comment type="subcellular location">
    <subcellularLocation>
        <location evidence="2">Membrane</location>
        <topology evidence="2">Single-pass membrane protein</topology>
    </subcellularLocation>
</comment>
<name>A0A8T0PR01_PANVG</name>
<keyword evidence="5" id="KW-0812">Transmembrane</keyword>
<evidence type="ECO:0000256" key="6">
    <source>
        <dbReference type="ARBA" id="ARBA00022723"/>
    </source>
</evidence>
<evidence type="ECO:0000256" key="3">
    <source>
        <dbReference type="ARBA" id="ARBA00010617"/>
    </source>
</evidence>
<comment type="cofactor">
    <cofactor evidence="1">
        <name>heme</name>
        <dbReference type="ChEBI" id="CHEBI:30413"/>
    </cofactor>
</comment>
<dbReference type="GO" id="GO:0016020">
    <property type="term" value="C:membrane"/>
    <property type="evidence" value="ECO:0007669"/>
    <property type="project" value="UniProtKB-SubCell"/>
</dbReference>
<evidence type="ECO:0000256" key="10">
    <source>
        <dbReference type="ARBA" id="ARBA00023033"/>
    </source>
</evidence>
<dbReference type="InterPro" id="IPR001128">
    <property type="entry name" value="Cyt_P450"/>
</dbReference>
<evidence type="ECO:0000256" key="2">
    <source>
        <dbReference type="ARBA" id="ARBA00004167"/>
    </source>
</evidence>
<proteinExistence type="inferred from homology"/>
<accession>A0A8T0PR01</accession>
<dbReference type="PANTHER" id="PTHR47953:SF19">
    <property type="entry name" value="OS06G0641600 PROTEIN"/>
    <property type="match status" value="1"/>
</dbReference>
<protein>
    <submittedName>
        <fullName evidence="12">Uncharacterized protein</fullName>
    </submittedName>
</protein>
<keyword evidence="13" id="KW-1185">Reference proteome</keyword>
<evidence type="ECO:0000256" key="5">
    <source>
        <dbReference type="ARBA" id="ARBA00022692"/>
    </source>
</evidence>
<keyword evidence="7" id="KW-1133">Transmembrane helix</keyword>
<evidence type="ECO:0000256" key="7">
    <source>
        <dbReference type="ARBA" id="ARBA00022989"/>
    </source>
</evidence>
<dbReference type="GO" id="GO:0005506">
    <property type="term" value="F:iron ion binding"/>
    <property type="evidence" value="ECO:0007669"/>
    <property type="project" value="InterPro"/>
</dbReference>
<keyword evidence="8" id="KW-0560">Oxidoreductase</keyword>
<dbReference type="EMBL" id="CM029051">
    <property type="protein sequence ID" value="KAG2562969.1"/>
    <property type="molecule type" value="Genomic_DNA"/>
</dbReference>
<evidence type="ECO:0000256" key="1">
    <source>
        <dbReference type="ARBA" id="ARBA00001971"/>
    </source>
</evidence>
<evidence type="ECO:0000313" key="12">
    <source>
        <dbReference type="EMBL" id="KAG2562969.1"/>
    </source>
</evidence>
<evidence type="ECO:0000256" key="4">
    <source>
        <dbReference type="ARBA" id="ARBA00022617"/>
    </source>
</evidence>
<keyword evidence="9" id="KW-0408">Iron</keyword>
<dbReference type="PANTHER" id="PTHR47953">
    <property type="entry name" value="OS08G0105600 PROTEIN"/>
    <property type="match status" value="1"/>
</dbReference>
<gene>
    <name evidence="12" type="ORF">PVAP13_8KG306501</name>
</gene>
<dbReference type="InterPro" id="IPR036396">
    <property type="entry name" value="Cyt_P450_sf"/>
</dbReference>
<dbReference type="Proteomes" id="UP000823388">
    <property type="component" value="Chromosome 8K"/>
</dbReference>
<keyword evidence="11" id="KW-0472">Membrane</keyword>
<sequence>MGELMRNPTVMQKVQEEVRRALAGHDKVAEGSLTNNLHYFRPVIKETLLSCEIVLLGLLVI</sequence>
<comment type="caution">
    <text evidence="12">The sequence shown here is derived from an EMBL/GenBank/DDBJ whole genome shotgun (WGS) entry which is preliminary data.</text>
</comment>
<keyword evidence="4" id="KW-0349">Heme</keyword>
<evidence type="ECO:0000256" key="11">
    <source>
        <dbReference type="ARBA" id="ARBA00023136"/>
    </source>
</evidence>
<evidence type="ECO:0000256" key="8">
    <source>
        <dbReference type="ARBA" id="ARBA00023002"/>
    </source>
</evidence>
<dbReference type="GO" id="GO:0020037">
    <property type="term" value="F:heme binding"/>
    <property type="evidence" value="ECO:0007669"/>
    <property type="project" value="InterPro"/>
</dbReference>
<evidence type="ECO:0000313" key="13">
    <source>
        <dbReference type="Proteomes" id="UP000823388"/>
    </source>
</evidence>
<dbReference type="Gene3D" id="1.10.630.10">
    <property type="entry name" value="Cytochrome P450"/>
    <property type="match status" value="1"/>
</dbReference>
<dbReference type="GO" id="GO:0016705">
    <property type="term" value="F:oxidoreductase activity, acting on paired donors, with incorporation or reduction of molecular oxygen"/>
    <property type="evidence" value="ECO:0007669"/>
    <property type="project" value="InterPro"/>
</dbReference>
<dbReference type="AlphaFoldDB" id="A0A8T0PR01"/>
<evidence type="ECO:0000256" key="9">
    <source>
        <dbReference type="ARBA" id="ARBA00023004"/>
    </source>
</evidence>
<keyword evidence="10" id="KW-0503">Monooxygenase</keyword>
<dbReference type="GO" id="GO:0004497">
    <property type="term" value="F:monooxygenase activity"/>
    <property type="evidence" value="ECO:0007669"/>
    <property type="project" value="UniProtKB-KW"/>
</dbReference>
<dbReference type="InterPro" id="IPR052306">
    <property type="entry name" value="CYP450_71D"/>
</dbReference>
<comment type="similarity">
    <text evidence="3">Belongs to the cytochrome P450 family.</text>
</comment>
<organism evidence="12 13">
    <name type="scientific">Panicum virgatum</name>
    <name type="common">Blackwell switchgrass</name>
    <dbReference type="NCBI Taxonomy" id="38727"/>
    <lineage>
        <taxon>Eukaryota</taxon>
        <taxon>Viridiplantae</taxon>
        <taxon>Streptophyta</taxon>
        <taxon>Embryophyta</taxon>
        <taxon>Tracheophyta</taxon>
        <taxon>Spermatophyta</taxon>
        <taxon>Magnoliopsida</taxon>
        <taxon>Liliopsida</taxon>
        <taxon>Poales</taxon>
        <taxon>Poaceae</taxon>
        <taxon>PACMAD clade</taxon>
        <taxon>Panicoideae</taxon>
        <taxon>Panicodae</taxon>
        <taxon>Paniceae</taxon>
        <taxon>Panicinae</taxon>
        <taxon>Panicum</taxon>
        <taxon>Panicum sect. Hiantes</taxon>
    </lineage>
</organism>